<feature type="transmembrane region" description="Helical" evidence="1">
    <location>
        <begin position="149"/>
        <end position="166"/>
    </location>
</feature>
<keyword evidence="1" id="KW-0472">Membrane</keyword>
<gene>
    <name evidence="3" type="ORF">EYH24_01755</name>
</gene>
<evidence type="ECO:0000259" key="2">
    <source>
        <dbReference type="PROSITE" id="PS50850"/>
    </source>
</evidence>
<evidence type="ECO:0000313" key="4">
    <source>
        <dbReference type="Proteomes" id="UP000653692"/>
    </source>
</evidence>
<dbReference type="InterPro" id="IPR020846">
    <property type="entry name" value="MFS_dom"/>
</dbReference>
<name>A0A833E1L3_9EURY</name>
<accession>A0A833E1L3</accession>
<protein>
    <submittedName>
        <fullName evidence="3">MFS transporter</fullName>
    </submittedName>
</protein>
<dbReference type="Gene3D" id="1.20.1250.20">
    <property type="entry name" value="MFS general substrate transporter like domains"/>
    <property type="match status" value="1"/>
</dbReference>
<evidence type="ECO:0000256" key="1">
    <source>
        <dbReference type="SAM" id="Phobius"/>
    </source>
</evidence>
<dbReference type="Pfam" id="PF07690">
    <property type="entry name" value="MFS_1"/>
    <property type="match status" value="1"/>
</dbReference>
<proteinExistence type="predicted"/>
<feature type="non-terminal residue" evidence="3">
    <location>
        <position position="208"/>
    </location>
</feature>
<sequence length="208" mass="23548">MHAKKVSHRYYGISKVPQWFYSFVPFKVSTGGSSILMPLYLLQLGGDAQMVGIMNSLTSLSSMAGSLFWGKLSDRTLRRKVFILLGFFSVTVFLTTLSFTNSPVEFILLNAVYSFFLASTLSVPVVLVLRSVRKHSWDYGIGKFNEISGWAWVFGLGLGFVLSQHLTIRQLLLLFALLNIPSLIWGAKTMREIPIYINRRSIRIYGNY</sequence>
<feature type="transmembrane region" description="Helical" evidence="1">
    <location>
        <begin position="106"/>
        <end position="129"/>
    </location>
</feature>
<organism evidence="3 4">
    <name type="scientific">Thermococcus paralvinellae</name>
    <dbReference type="NCBI Taxonomy" id="582419"/>
    <lineage>
        <taxon>Archaea</taxon>
        <taxon>Methanobacteriati</taxon>
        <taxon>Methanobacteriota</taxon>
        <taxon>Thermococci</taxon>
        <taxon>Thermococcales</taxon>
        <taxon>Thermococcaceae</taxon>
        <taxon>Thermococcus</taxon>
    </lineage>
</organism>
<dbReference type="InterPro" id="IPR036259">
    <property type="entry name" value="MFS_trans_sf"/>
</dbReference>
<dbReference type="GO" id="GO:0022857">
    <property type="term" value="F:transmembrane transporter activity"/>
    <property type="evidence" value="ECO:0007669"/>
    <property type="project" value="InterPro"/>
</dbReference>
<feature type="transmembrane region" description="Helical" evidence="1">
    <location>
        <begin position="48"/>
        <end position="69"/>
    </location>
</feature>
<dbReference type="PROSITE" id="PS50850">
    <property type="entry name" value="MFS"/>
    <property type="match status" value="1"/>
</dbReference>
<reference evidence="3" key="1">
    <citation type="journal article" date="2020" name="ISME J.">
        <title>Gammaproteobacteria mediating utilization of methyl-, sulfur- and petroleum organic compounds in deep ocean hydrothermal plumes.</title>
        <authorList>
            <person name="Zhou Z."/>
            <person name="Liu Y."/>
            <person name="Pan J."/>
            <person name="Cron B.R."/>
            <person name="Toner B.M."/>
            <person name="Anantharaman K."/>
            <person name="Breier J.A."/>
            <person name="Dick G.J."/>
            <person name="Li M."/>
        </authorList>
    </citation>
    <scope>NUCLEOTIDE SEQUENCE</scope>
    <source>
        <strain evidence="3">SZUA-1476</strain>
    </source>
</reference>
<keyword evidence="1" id="KW-1133">Transmembrane helix</keyword>
<feature type="domain" description="Major facilitator superfamily (MFS) profile" evidence="2">
    <location>
        <begin position="1"/>
        <end position="208"/>
    </location>
</feature>
<dbReference type="SUPFAM" id="SSF103473">
    <property type="entry name" value="MFS general substrate transporter"/>
    <property type="match status" value="1"/>
</dbReference>
<feature type="transmembrane region" description="Helical" evidence="1">
    <location>
        <begin position="20"/>
        <end position="42"/>
    </location>
</feature>
<keyword evidence="1" id="KW-0812">Transmembrane</keyword>
<evidence type="ECO:0000313" key="3">
    <source>
        <dbReference type="EMBL" id="HIP88700.1"/>
    </source>
</evidence>
<dbReference type="EMBL" id="DQUR01000061">
    <property type="protein sequence ID" value="HIP88700.1"/>
    <property type="molecule type" value="Genomic_DNA"/>
</dbReference>
<dbReference type="PANTHER" id="PTHR23518:SF2">
    <property type="entry name" value="MAJOR FACILITATOR SUPERFAMILY TRANSPORTER"/>
    <property type="match status" value="1"/>
</dbReference>
<dbReference type="PANTHER" id="PTHR23518">
    <property type="entry name" value="C-METHYLTRANSFERASE"/>
    <property type="match status" value="1"/>
</dbReference>
<dbReference type="AlphaFoldDB" id="A0A833E1L3"/>
<feature type="transmembrane region" description="Helical" evidence="1">
    <location>
        <begin position="81"/>
        <end position="100"/>
    </location>
</feature>
<comment type="caution">
    <text evidence="3">The sequence shown here is derived from an EMBL/GenBank/DDBJ whole genome shotgun (WGS) entry which is preliminary data.</text>
</comment>
<dbReference type="Proteomes" id="UP000653692">
    <property type="component" value="Unassembled WGS sequence"/>
</dbReference>
<dbReference type="InterPro" id="IPR011701">
    <property type="entry name" value="MFS"/>
</dbReference>